<accession>A0A563VVK9</accession>
<reference evidence="1 2" key="1">
    <citation type="submission" date="2019-01" db="EMBL/GenBank/DDBJ databases">
        <authorList>
            <person name="Brito A."/>
        </authorList>
    </citation>
    <scope>NUCLEOTIDE SEQUENCE [LARGE SCALE GENOMIC DNA]</scope>
    <source>
        <strain evidence="1">1</strain>
    </source>
</reference>
<protein>
    <submittedName>
        <fullName evidence="1">Uncharacterized protein</fullName>
    </submittedName>
</protein>
<organism evidence="1 2">
    <name type="scientific">Hyella patelloides LEGE 07179</name>
    <dbReference type="NCBI Taxonomy" id="945734"/>
    <lineage>
        <taxon>Bacteria</taxon>
        <taxon>Bacillati</taxon>
        <taxon>Cyanobacteriota</taxon>
        <taxon>Cyanophyceae</taxon>
        <taxon>Pleurocapsales</taxon>
        <taxon>Hyellaceae</taxon>
        <taxon>Hyella</taxon>
    </lineage>
</organism>
<dbReference type="AlphaFoldDB" id="A0A563VVK9"/>
<sequence length="41" mass="4232">MTLFLGVQGQIIGCAVLSEIARGEAQSAIALTKINSLTISL</sequence>
<keyword evidence="2" id="KW-1185">Reference proteome</keyword>
<evidence type="ECO:0000313" key="2">
    <source>
        <dbReference type="Proteomes" id="UP000320055"/>
    </source>
</evidence>
<evidence type="ECO:0000313" key="1">
    <source>
        <dbReference type="EMBL" id="VEP15489.1"/>
    </source>
</evidence>
<dbReference type="Proteomes" id="UP000320055">
    <property type="component" value="Unassembled WGS sequence"/>
</dbReference>
<gene>
    <name evidence="1" type="ORF">H1P_340015</name>
</gene>
<name>A0A563VVK9_9CYAN</name>
<dbReference type="RefSeq" id="WP_281291108.1">
    <property type="nucleotide sequence ID" value="NZ_LR213794.1"/>
</dbReference>
<proteinExistence type="predicted"/>
<dbReference type="EMBL" id="CAACVJ010000268">
    <property type="protein sequence ID" value="VEP15489.1"/>
    <property type="molecule type" value="Genomic_DNA"/>
</dbReference>